<reference evidence="2 3" key="1">
    <citation type="journal article" date="2016" name="Environ. Microbiol.">
        <title>New Methyloceanibacter diversity from North Sea sediments includes methanotroph containing solely the soluble methane monooxygenase.</title>
        <authorList>
            <person name="Vekeman B."/>
            <person name="Kerckhof F.M."/>
            <person name="Cremers G."/>
            <person name="de Vos P."/>
            <person name="Vandamme P."/>
            <person name="Boon N."/>
            <person name="Op den Camp H.J."/>
            <person name="Heylen K."/>
        </authorList>
    </citation>
    <scope>NUCLEOTIDE SEQUENCE [LARGE SCALE GENOMIC DNA]</scope>
    <source>
        <strain evidence="2 3">R-67174</strain>
    </source>
</reference>
<keyword evidence="1" id="KW-1133">Transmembrane helix</keyword>
<evidence type="ECO:0000313" key="2">
    <source>
        <dbReference type="EMBL" id="ODR99255.1"/>
    </source>
</evidence>
<name>A0A1E3W0B6_9HYPH</name>
<feature type="transmembrane region" description="Helical" evidence="1">
    <location>
        <begin position="19"/>
        <end position="40"/>
    </location>
</feature>
<comment type="caution">
    <text evidence="2">The sequence shown here is derived from an EMBL/GenBank/DDBJ whole genome shotgun (WGS) entry which is preliminary data.</text>
</comment>
<dbReference type="STRING" id="1774968.AUC68_04435"/>
<dbReference type="InterPro" id="IPR010706">
    <property type="entry name" value="Fatty_acid_cis-trans_isomerase"/>
</dbReference>
<evidence type="ECO:0008006" key="4">
    <source>
        <dbReference type="Google" id="ProtNLM"/>
    </source>
</evidence>
<dbReference type="AlphaFoldDB" id="A0A1E3W0B6"/>
<gene>
    <name evidence="2" type="ORF">AUC68_04435</name>
</gene>
<keyword evidence="1" id="KW-0812">Transmembrane</keyword>
<sequence>MTTPADTEPKSWPSRLRRLGGGSGIVAAALVLLCAATLFAHTGSTEETAQAHAKSTVPSYVDDIQPLLNKRCIACHGCLGSPCNLKLTSFRGLERGGFGQNPYSSHLGDYSRTGMNVVQTTAEWRKRGFYPVLARDGSESENLSRSMLFQMVEAGAKHNAPGFSRKVLMPLYAKRYDHQCPATSQALAARIEKNPAIGMPFGLPALEETELATLRAWIAGNAPGPTDAERRKADMVADPKAVRAWEDFFNADDDRSRLVSRYIFDHMFLAMIVLEESPGDYFKLVRSKSAPGDASENPPAPVEIIDTPFPYTNPYKYAGVDRFYYRLKKVTAPRIQKNHFVWELNNTDIDRLQKLFFHRAWDKKAKLDDPREAPWDLGNPFRVYHDIPVEARYRFLLENSELIVSGITYGPVCLGQTATYAVKDQFWVYFVDPKYDVSVKDPKLGLETWENFMDRSLIGNDEYESAYGAALERLQPDGYTIDAIWNGDKENPNAWLTVLRHESNVSVMKGRQGGIPRTLWLMDYSGFERIYYDTVANFEYWSGDLPKLETLIFFNYLRQEFEDNFLLLLPEAQRQKYRDDWTRGLGQVALALEPFAGEEQPTQIKTSKRDPLLSLIDDIQEHMGEKVSGPPDLLNPHKKPKVSLDAPIKSYDDWVAAASLLTQTQAYKFPRFLPSVILLRLNDPEGHARVYSLIANRVYETQDTILFQDGEELPHLYTMSIYPTLIGGFPNYFLEMTLEQSGDFLRGLRDVQSLEDWNRLRDRYGILRNSPRFWETYDWFTHWNEKHRGIYAGYLDLSYYDLFDSVY</sequence>
<evidence type="ECO:0000313" key="3">
    <source>
        <dbReference type="Proteomes" id="UP000094501"/>
    </source>
</evidence>
<dbReference type="Pfam" id="PF06934">
    <property type="entry name" value="CTI"/>
    <property type="match status" value="1"/>
</dbReference>
<dbReference type="Proteomes" id="UP000094501">
    <property type="component" value="Unassembled WGS sequence"/>
</dbReference>
<keyword evidence="1" id="KW-0472">Membrane</keyword>
<keyword evidence="3" id="KW-1185">Reference proteome</keyword>
<accession>A0A1E3W0B6</accession>
<protein>
    <recommendedName>
        <fullName evidence="4">Cytochrome c domain-containing protein</fullName>
    </recommendedName>
</protein>
<dbReference type="OrthoDB" id="9809746at2"/>
<evidence type="ECO:0000256" key="1">
    <source>
        <dbReference type="SAM" id="Phobius"/>
    </source>
</evidence>
<organism evidence="2 3">
    <name type="scientific">Methyloceanibacter methanicus</name>
    <dbReference type="NCBI Taxonomy" id="1774968"/>
    <lineage>
        <taxon>Bacteria</taxon>
        <taxon>Pseudomonadati</taxon>
        <taxon>Pseudomonadota</taxon>
        <taxon>Alphaproteobacteria</taxon>
        <taxon>Hyphomicrobiales</taxon>
        <taxon>Hyphomicrobiaceae</taxon>
        <taxon>Methyloceanibacter</taxon>
    </lineage>
</organism>
<proteinExistence type="predicted"/>
<dbReference type="RefSeq" id="WP_069437194.1">
    <property type="nucleotide sequence ID" value="NZ_LPWG01000011.1"/>
</dbReference>
<dbReference type="EMBL" id="LPWG01000011">
    <property type="protein sequence ID" value="ODR99255.1"/>
    <property type="molecule type" value="Genomic_DNA"/>
</dbReference>